<gene>
    <name evidence="1" type="ORF">L1987_22424</name>
</gene>
<accession>A0ACB9IHH5</accession>
<reference evidence="2" key="1">
    <citation type="journal article" date="2022" name="Mol. Ecol. Resour.">
        <title>The genomes of chicory, endive, great burdock and yacon provide insights into Asteraceae palaeo-polyploidization history and plant inulin production.</title>
        <authorList>
            <person name="Fan W."/>
            <person name="Wang S."/>
            <person name="Wang H."/>
            <person name="Wang A."/>
            <person name="Jiang F."/>
            <person name="Liu H."/>
            <person name="Zhao H."/>
            <person name="Xu D."/>
            <person name="Zhang Y."/>
        </authorList>
    </citation>
    <scope>NUCLEOTIDE SEQUENCE [LARGE SCALE GENOMIC DNA]</scope>
    <source>
        <strain evidence="2">cv. Yunnan</strain>
    </source>
</reference>
<keyword evidence="2" id="KW-1185">Reference proteome</keyword>
<proteinExistence type="predicted"/>
<dbReference type="EMBL" id="CM042025">
    <property type="protein sequence ID" value="KAI3806517.1"/>
    <property type="molecule type" value="Genomic_DNA"/>
</dbReference>
<reference evidence="1 2" key="2">
    <citation type="journal article" date="2022" name="Mol. Ecol. Resour.">
        <title>The genomes of chicory, endive, great burdock and yacon provide insights into Asteraceae paleo-polyploidization history and plant inulin production.</title>
        <authorList>
            <person name="Fan W."/>
            <person name="Wang S."/>
            <person name="Wang H."/>
            <person name="Wang A."/>
            <person name="Jiang F."/>
            <person name="Liu H."/>
            <person name="Zhao H."/>
            <person name="Xu D."/>
            <person name="Zhang Y."/>
        </authorList>
    </citation>
    <scope>NUCLEOTIDE SEQUENCE [LARGE SCALE GENOMIC DNA]</scope>
    <source>
        <strain evidence="2">cv. Yunnan</strain>
        <tissue evidence="1">Leaves</tissue>
    </source>
</reference>
<dbReference type="Proteomes" id="UP001056120">
    <property type="component" value="Linkage Group LG08"/>
</dbReference>
<organism evidence="1 2">
    <name type="scientific">Smallanthus sonchifolius</name>
    <dbReference type="NCBI Taxonomy" id="185202"/>
    <lineage>
        <taxon>Eukaryota</taxon>
        <taxon>Viridiplantae</taxon>
        <taxon>Streptophyta</taxon>
        <taxon>Embryophyta</taxon>
        <taxon>Tracheophyta</taxon>
        <taxon>Spermatophyta</taxon>
        <taxon>Magnoliopsida</taxon>
        <taxon>eudicotyledons</taxon>
        <taxon>Gunneridae</taxon>
        <taxon>Pentapetalae</taxon>
        <taxon>asterids</taxon>
        <taxon>campanulids</taxon>
        <taxon>Asterales</taxon>
        <taxon>Asteraceae</taxon>
        <taxon>Asteroideae</taxon>
        <taxon>Heliantheae alliance</taxon>
        <taxon>Millerieae</taxon>
        <taxon>Smallanthus</taxon>
    </lineage>
</organism>
<evidence type="ECO:0000313" key="1">
    <source>
        <dbReference type="EMBL" id="KAI3806517.1"/>
    </source>
</evidence>
<protein>
    <submittedName>
        <fullName evidence="1">Uncharacterized protein</fullName>
    </submittedName>
</protein>
<comment type="caution">
    <text evidence="1">The sequence shown here is derived from an EMBL/GenBank/DDBJ whole genome shotgun (WGS) entry which is preliminary data.</text>
</comment>
<evidence type="ECO:0000313" key="2">
    <source>
        <dbReference type="Proteomes" id="UP001056120"/>
    </source>
</evidence>
<sequence length="909" mass="103519">MDEEGPDPHYGGNQRAYHRRVRHGRQGPRMYNGVPHMGAPNPPLREPRAGFYADGVPRRNYHRPAQGVTTHFRPMVGQSTSPIVPPNQDGRTFEVRPQYLGYLPTFYGKPNEEPYLHLAEFENICGTIGGHGFSLDEVKLMMFQFTLKDRAKQWFLTLPAGSIRTWEQMQQVFLEEYYTMNRTTEAREAIRAFQQHMGEPFHEAFTRFKDLLRRCPHHGIPKWELIKAFYDGLLPEDVREVNSTSNGTFLTNHEDIDWEFLERMSVISKRLASNRKTRGCRLKGDEAKAVSSFPICSACGDLGHSDLECPGDSNRTAEVNQVYGDRRPFDMNSNTYHPGLRNHPNFRYGNPSNQMNPNFQAPNQGQQQQNNPQPYQNRQQGCNQGYNQGYNQGGYNRGPQRNFNNQQGVSSSNNEASKTDTIFEMLKELKKDNDEMKKNFEEIRKNNQVRDKSHEALSRQVGQLAEEIANGRRDPGKLPSDTRRNPSHPSSSFQQTSNPSVNQVTILRSGKTYDNNVSTPPQGRDGEVEDLTGREDSDSESEVEIFEKPVTKKKVTFQNKPEILENDMEGNTIPFPQALLKSTSGSKGKKRGPQQEEIWEVFKQVKINIPLIDAIKQIPAYAKYMKEMCTQKRHNKVPKKIDLTGQVSAVLSGEIPPKMEDPGTPVISVQVGDFEINRALLDLGASVSILPGSLYDQYDFGPLKKADTTVVLADLTPKLPRGIVENVIVRVENFYYPVDFLVLDHVSAGSSKQPMVILGRPFLATANAVIDCRTGIVDLAFGNRKLRLNVFSHAPNSPFNSDCFMVDIVEGCPPHENEEVATETCFMCDRNRYDLEWRIKKRKKKKKRMKKKKKKKKEEGEVEIEDFDDHLRQTVNGHRLKPYLEANDINGVDKQSECLFVETVVYDPV</sequence>
<name>A0ACB9IHH5_9ASTR</name>